<evidence type="ECO:0000313" key="5">
    <source>
        <dbReference type="Proteomes" id="UP000198744"/>
    </source>
</evidence>
<evidence type="ECO:0000313" key="4">
    <source>
        <dbReference type="EMBL" id="SEL92598.1"/>
    </source>
</evidence>
<dbReference type="EMBL" id="FOBS01000001">
    <property type="protein sequence ID" value="SEL92598.1"/>
    <property type="molecule type" value="Genomic_DNA"/>
</dbReference>
<dbReference type="SUPFAM" id="SSF51101">
    <property type="entry name" value="Mannose-binding lectins"/>
    <property type="match status" value="1"/>
</dbReference>
<feature type="compositionally biased region" description="Low complexity" evidence="1">
    <location>
        <begin position="51"/>
        <end position="70"/>
    </location>
</feature>
<dbReference type="InterPro" id="IPR001229">
    <property type="entry name" value="Jacalin-like_lectin_dom"/>
</dbReference>
<dbReference type="Pfam" id="PF01419">
    <property type="entry name" value="Jacalin"/>
    <property type="match status" value="1"/>
</dbReference>
<dbReference type="AlphaFoldDB" id="A0A1H7U7J5"/>
<dbReference type="Proteomes" id="UP000198744">
    <property type="component" value="Unassembled WGS sequence"/>
</dbReference>
<feature type="transmembrane region" description="Helical" evidence="2">
    <location>
        <begin position="17"/>
        <end position="36"/>
    </location>
</feature>
<keyword evidence="4" id="KW-0430">Lectin</keyword>
<feature type="domain" description="Jacalin-type lectin" evidence="3">
    <location>
        <begin position="99"/>
        <end position="249"/>
    </location>
</feature>
<evidence type="ECO:0000256" key="2">
    <source>
        <dbReference type="SAM" id="Phobius"/>
    </source>
</evidence>
<dbReference type="Gene3D" id="2.100.10.30">
    <property type="entry name" value="Jacalin-like lectin domain"/>
    <property type="match status" value="1"/>
</dbReference>
<reference evidence="4 5" key="1">
    <citation type="submission" date="2016-10" db="EMBL/GenBank/DDBJ databases">
        <authorList>
            <person name="de Groot N.N."/>
        </authorList>
    </citation>
    <scope>NUCLEOTIDE SEQUENCE [LARGE SCALE GENOMIC DNA]</scope>
    <source>
        <strain evidence="4 5">DSM 8423</strain>
    </source>
</reference>
<keyword evidence="5" id="KW-1185">Reference proteome</keyword>
<feature type="region of interest" description="Disordered" evidence="1">
    <location>
        <begin position="44"/>
        <end position="94"/>
    </location>
</feature>
<name>A0A1H7U7J5_9BACT</name>
<gene>
    <name evidence="4" type="ORF">SAMN04489760_1013</name>
</gene>
<organism evidence="4 5">
    <name type="scientific">Syntrophus gentianae</name>
    <dbReference type="NCBI Taxonomy" id="43775"/>
    <lineage>
        <taxon>Bacteria</taxon>
        <taxon>Pseudomonadati</taxon>
        <taxon>Thermodesulfobacteriota</taxon>
        <taxon>Syntrophia</taxon>
        <taxon>Syntrophales</taxon>
        <taxon>Syntrophaceae</taxon>
        <taxon>Syntrophus</taxon>
    </lineage>
</organism>
<protein>
    <submittedName>
        <fullName evidence="4">Jacalin-like lectin domain-containing protein</fullName>
    </submittedName>
</protein>
<keyword evidence="2" id="KW-0472">Membrane</keyword>
<sequence>MGSDPDAKGGKSHRTEIIVALITLAGVLGGALLANWDKVFPPTKPEPAPIAGPAAISPSSPSVPQQPAEPTRSDQEQNTSHKAIDKKQKPETRIPWYQISTPTHKGTIHTGCNPFNDRSDVYTKEPISRIEVYHGRYIYGICISYGTVRGGNHGLTQEGKYGIHMNYWEIQNDEKITRVEGNIEGNYLSGLKFFTDRGRESPKFGQGHGTSFKEEAPANGSLRTISGWANLDRNKGNRAICGMTFHFGKP</sequence>
<keyword evidence="2" id="KW-0812">Transmembrane</keyword>
<keyword evidence="2" id="KW-1133">Transmembrane helix</keyword>
<dbReference type="RefSeq" id="WP_093881729.1">
    <property type="nucleotide sequence ID" value="NZ_FOBS01000001.1"/>
</dbReference>
<dbReference type="InterPro" id="IPR036404">
    <property type="entry name" value="Jacalin-like_lectin_dom_sf"/>
</dbReference>
<proteinExistence type="predicted"/>
<dbReference type="GO" id="GO:0030246">
    <property type="term" value="F:carbohydrate binding"/>
    <property type="evidence" value="ECO:0007669"/>
    <property type="project" value="UniProtKB-KW"/>
</dbReference>
<dbReference type="PROSITE" id="PS51752">
    <property type="entry name" value="JACALIN_LECTIN"/>
    <property type="match status" value="1"/>
</dbReference>
<feature type="compositionally biased region" description="Basic and acidic residues" evidence="1">
    <location>
        <begin position="82"/>
        <end position="92"/>
    </location>
</feature>
<evidence type="ECO:0000259" key="3">
    <source>
        <dbReference type="PROSITE" id="PS51752"/>
    </source>
</evidence>
<accession>A0A1H7U7J5</accession>
<evidence type="ECO:0000256" key="1">
    <source>
        <dbReference type="SAM" id="MobiDB-lite"/>
    </source>
</evidence>